<evidence type="ECO:0000313" key="2">
    <source>
        <dbReference type="EMBL" id="ADG98989.1"/>
    </source>
</evidence>
<dbReference type="STRING" id="640132.Srot_2552"/>
<protein>
    <submittedName>
        <fullName evidence="2">FAD dependent oxidoreductase</fullName>
    </submittedName>
</protein>
<dbReference type="SUPFAM" id="SSF51905">
    <property type="entry name" value="FAD/NAD(P)-binding domain"/>
    <property type="match status" value="1"/>
</dbReference>
<dbReference type="KEGG" id="srt:Srot_2552"/>
<accession>D6ZBN7</accession>
<dbReference type="HOGENOM" id="CLU_033694_0_0_11"/>
<dbReference type="PRINTS" id="PR00420">
    <property type="entry name" value="RNGMNOXGNASE"/>
</dbReference>
<name>D6ZBN7_SEGRD</name>
<evidence type="ECO:0000313" key="3">
    <source>
        <dbReference type="Proteomes" id="UP000002247"/>
    </source>
</evidence>
<dbReference type="RefSeq" id="WP_013139438.1">
    <property type="nucleotide sequence ID" value="NC_014168.1"/>
</dbReference>
<dbReference type="EMBL" id="CP001958">
    <property type="protein sequence ID" value="ADG98989.1"/>
    <property type="molecule type" value="Genomic_DNA"/>
</dbReference>
<sequence length="457" mass="49103">MAQRTRTALVIGAGQTGASAAYGLQRAGFQTTLISERDQRSLRDDVPATGTAALFGQSIEAERELGLDTYLDRAPVITGQSVRLVDGSQPQRPEHLAFDAEFPGFVAVAVDTRLKADERITAFLDIGGELRVEKVEPDRLDELAGRHDLVLVATGRDGLGSLFPVDPARTAYQSPQRRVLMVTLTGLGHGPEVFAHRSAAGGRHSSFSFVTDQGEAWWGPYLHKDAGPSWAFLAWGKPGSDWERRFTAPTNLAQAHQAVLELHRDYLDWDLAEAEALRTIADDPRSWLSGAITPLVRRGTGRTASGHAVAALGDAAVAYDPIAGQGAQTGLLHAAFLVRAASAHNGPFDGEWLTAVFEEFYADRIRAAYEATRLYLGDPDYAEANGLIFGAAQVRPAVAGAAFALLSDPRPVLAFDKPHGWRQFVANAAGEDPDALLARFTPAGRFQRSAYGAAPAQ</sequence>
<dbReference type="AlphaFoldDB" id="D6ZBN7"/>
<dbReference type="eggNOG" id="COG0654">
    <property type="taxonomic scope" value="Bacteria"/>
</dbReference>
<reference evidence="2 3" key="1">
    <citation type="journal article" date="2010" name="Stand. Genomic Sci.">
        <title>Complete genome sequence of Segniliparus rotundus type strain (CDC 1076).</title>
        <authorList>
            <person name="Sikorski J."/>
            <person name="Lapidus A."/>
            <person name="Copeland A."/>
            <person name="Misra M."/>
            <person name="Glavina Del Rio T."/>
            <person name="Nolan M."/>
            <person name="Lucas S."/>
            <person name="Chen F."/>
            <person name="Tice H."/>
            <person name="Cheng J.F."/>
            <person name="Jando M."/>
            <person name="Schneider S."/>
            <person name="Bruce D."/>
            <person name="Goodwin L."/>
            <person name="Pitluck S."/>
            <person name="Liolios K."/>
            <person name="Mikhailova N."/>
            <person name="Pati A."/>
            <person name="Ivanova N."/>
            <person name="Mavromatis K."/>
            <person name="Chen A."/>
            <person name="Palaniappan K."/>
            <person name="Chertkov O."/>
            <person name="Land M."/>
            <person name="Hauser L."/>
            <person name="Chang Y.J."/>
            <person name="Jeffries C.D."/>
            <person name="Brettin T."/>
            <person name="Detter J.C."/>
            <person name="Han C."/>
            <person name="Rohde M."/>
            <person name="Goker M."/>
            <person name="Bristow J."/>
            <person name="Eisen J.A."/>
            <person name="Markowitz V."/>
            <person name="Hugenholtz P."/>
            <person name="Kyrpides N.C."/>
            <person name="Klenk H.P."/>
        </authorList>
    </citation>
    <scope>NUCLEOTIDE SEQUENCE [LARGE SCALE GENOMIC DNA]</scope>
    <source>
        <strain evidence="3">ATCC BAA-972 / CDC 1076 / CIP 108378 / DSM 44985 / JCM 13578</strain>
    </source>
</reference>
<dbReference type="Gene3D" id="3.50.50.60">
    <property type="entry name" value="FAD/NAD(P)-binding domain"/>
    <property type="match status" value="3"/>
</dbReference>
<dbReference type="InterPro" id="IPR041654">
    <property type="entry name" value="StyA_sbd"/>
</dbReference>
<feature type="domain" description="Styrene monooxygenase StyA putative substrate binding" evidence="1">
    <location>
        <begin position="155"/>
        <end position="267"/>
    </location>
</feature>
<proteinExistence type="predicted"/>
<keyword evidence="3" id="KW-1185">Reference proteome</keyword>
<organism evidence="2 3">
    <name type="scientific">Segniliparus rotundus (strain ATCC BAA-972 / CDC 1076 / CIP 108378 / DSM 44985 / JCM 13578)</name>
    <dbReference type="NCBI Taxonomy" id="640132"/>
    <lineage>
        <taxon>Bacteria</taxon>
        <taxon>Bacillati</taxon>
        <taxon>Actinomycetota</taxon>
        <taxon>Actinomycetes</taxon>
        <taxon>Mycobacteriales</taxon>
        <taxon>Segniliparaceae</taxon>
        <taxon>Segniliparus</taxon>
    </lineage>
</organism>
<gene>
    <name evidence="2" type="ordered locus">Srot_2552</name>
</gene>
<dbReference type="Pfam" id="PF17885">
    <property type="entry name" value="Smoa_sbd"/>
    <property type="match status" value="1"/>
</dbReference>
<dbReference type="InterPro" id="IPR036188">
    <property type="entry name" value="FAD/NAD-bd_sf"/>
</dbReference>
<dbReference type="OrthoDB" id="3414915at2"/>
<dbReference type="Proteomes" id="UP000002247">
    <property type="component" value="Chromosome"/>
</dbReference>
<evidence type="ECO:0000259" key="1">
    <source>
        <dbReference type="Pfam" id="PF17885"/>
    </source>
</evidence>